<protein>
    <submittedName>
        <fullName evidence="3">Flavin reductase</fullName>
    </submittedName>
</protein>
<dbReference type="RefSeq" id="WP_057724996.1">
    <property type="nucleotide sequence ID" value="NZ_JYLM01000008.1"/>
</dbReference>
<dbReference type="EMBL" id="LT629782">
    <property type="protein sequence ID" value="SDU09954.1"/>
    <property type="molecule type" value="Genomic_DNA"/>
</dbReference>
<dbReference type="PANTHER" id="PTHR30466">
    <property type="entry name" value="FLAVIN REDUCTASE"/>
    <property type="match status" value="1"/>
</dbReference>
<organism evidence="3 4">
    <name type="scientific">Pseudomonas orientalis</name>
    <dbReference type="NCBI Taxonomy" id="76758"/>
    <lineage>
        <taxon>Bacteria</taxon>
        <taxon>Pseudomonadati</taxon>
        <taxon>Pseudomonadota</taxon>
        <taxon>Gammaproteobacteria</taxon>
        <taxon>Pseudomonadales</taxon>
        <taxon>Pseudomonadaceae</taxon>
        <taxon>Pseudomonas</taxon>
    </lineage>
</organism>
<dbReference type="Pfam" id="PF01613">
    <property type="entry name" value="Flavin_Reduct"/>
    <property type="match status" value="1"/>
</dbReference>
<accession>A0A1H2FRK4</accession>
<dbReference type="InterPro" id="IPR050268">
    <property type="entry name" value="NADH-dep_flavin_reductase"/>
</dbReference>
<dbReference type="InterPro" id="IPR012349">
    <property type="entry name" value="Split_barrel_FMN-bd"/>
</dbReference>
<evidence type="ECO:0000313" key="3">
    <source>
        <dbReference type="EMBL" id="SDU09954.1"/>
    </source>
</evidence>
<reference evidence="3 4" key="1">
    <citation type="submission" date="2016-10" db="EMBL/GenBank/DDBJ databases">
        <authorList>
            <person name="Varghese N."/>
            <person name="Submissions S."/>
        </authorList>
    </citation>
    <scope>NUCLEOTIDE SEQUENCE [LARGE SCALE GENOMIC DNA]</scope>
    <source>
        <strain evidence="3 4">BS2775</strain>
    </source>
</reference>
<dbReference type="OrthoDB" id="6401628at2"/>
<evidence type="ECO:0000259" key="2">
    <source>
        <dbReference type="SMART" id="SM00903"/>
    </source>
</evidence>
<feature type="domain" description="Flavin reductase like" evidence="2">
    <location>
        <begin position="19"/>
        <end position="164"/>
    </location>
</feature>
<dbReference type="GO" id="GO:0010181">
    <property type="term" value="F:FMN binding"/>
    <property type="evidence" value="ECO:0007669"/>
    <property type="project" value="InterPro"/>
</dbReference>
<keyword evidence="1" id="KW-0560">Oxidoreductase</keyword>
<dbReference type="GO" id="GO:0006208">
    <property type="term" value="P:pyrimidine nucleobase catabolic process"/>
    <property type="evidence" value="ECO:0007669"/>
    <property type="project" value="TreeGrafter"/>
</dbReference>
<dbReference type="PANTHER" id="PTHR30466:SF1">
    <property type="entry name" value="FMN REDUCTASE (NADH) RUTF"/>
    <property type="match status" value="1"/>
</dbReference>
<keyword evidence="4" id="KW-1185">Reference proteome</keyword>
<evidence type="ECO:0000313" key="4">
    <source>
        <dbReference type="Proteomes" id="UP000183653"/>
    </source>
</evidence>
<dbReference type="SMART" id="SM00903">
    <property type="entry name" value="Flavin_Reduct"/>
    <property type="match status" value="1"/>
</dbReference>
<dbReference type="InterPro" id="IPR002563">
    <property type="entry name" value="Flavin_Rdtase-like_dom"/>
</dbReference>
<sequence length="168" mass="18329">MFDFIQTEAIPRQDYHDGMARLAAGVCIITTRVNGRPEGMTATSVCSVSDTPPTLLVCLNQRSSTFQACLQSEILSVNVLGPHAAELSEIFAKPRSTVEKFSFGQWHTGTTGSPLLTDALVTFDCRIVATHRVHSHGVLFCEPVSVQVGSTQEGLGYFNRRFIRLAAL</sequence>
<name>A0A1H2FRK4_9PSED</name>
<dbReference type="Gene3D" id="2.30.110.10">
    <property type="entry name" value="Electron Transport, Fmn-binding Protein, Chain A"/>
    <property type="match status" value="1"/>
</dbReference>
<evidence type="ECO:0000256" key="1">
    <source>
        <dbReference type="ARBA" id="ARBA00023002"/>
    </source>
</evidence>
<dbReference type="GO" id="GO:0042602">
    <property type="term" value="F:riboflavin reductase (NADPH) activity"/>
    <property type="evidence" value="ECO:0007669"/>
    <property type="project" value="TreeGrafter"/>
</dbReference>
<dbReference type="Proteomes" id="UP000183653">
    <property type="component" value="Chromosome I"/>
</dbReference>
<gene>
    <name evidence="3" type="ORF">SAMN04490197_2818</name>
</gene>
<dbReference type="AlphaFoldDB" id="A0A1H2FRK4"/>
<proteinExistence type="predicted"/>
<dbReference type="SUPFAM" id="SSF50475">
    <property type="entry name" value="FMN-binding split barrel"/>
    <property type="match status" value="1"/>
</dbReference>